<keyword evidence="1" id="KW-0812">Transmembrane</keyword>
<evidence type="ECO:0000313" key="2">
    <source>
        <dbReference type="EMBL" id="KLL10610.1"/>
    </source>
</evidence>
<feature type="transmembrane region" description="Helical" evidence="1">
    <location>
        <begin position="20"/>
        <end position="39"/>
    </location>
</feature>
<keyword evidence="3" id="KW-1185">Reference proteome</keyword>
<keyword evidence="1" id="KW-0472">Membrane</keyword>
<reference evidence="2 3" key="1">
    <citation type="submission" date="2014-12" db="EMBL/GenBank/DDBJ databases">
        <title>Frankia sp. BMG5.1 draft genome.</title>
        <authorList>
            <person name="Gtari M."/>
            <person name="Ghodhbane-Gtari F."/>
            <person name="Nouioui I."/>
            <person name="Ktari A."/>
            <person name="Hezbri K."/>
            <person name="Mimouni W."/>
            <person name="Sbissi I."/>
            <person name="Ayari A."/>
            <person name="Yamanaka T."/>
            <person name="Normand P."/>
            <person name="Tisa L.S."/>
            <person name="Boudabous A."/>
        </authorList>
    </citation>
    <scope>NUCLEOTIDE SEQUENCE [LARGE SCALE GENOMIC DNA]</scope>
    <source>
        <strain evidence="2 3">BMG5.1</strain>
    </source>
</reference>
<comment type="caution">
    <text evidence="2">The sequence shown here is derived from an EMBL/GenBank/DDBJ whole genome shotgun (WGS) entry which is preliminary data.</text>
</comment>
<feature type="transmembrane region" description="Helical" evidence="1">
    <location>
        <begin position="133"/>
        <end position="151"/>
    </location>
</feature>
<protein>
    <submittedName>
        <fullName evidence="2">Uncharacterized protein</fullName>
    </submittedName>
</protein>
<feature type="transmembrane region" description="Helical" evidence="1">
    <location>
        <begin position="171"/>
        <end position="193"/>
    </location>
</feature>
<feature type="transmembrane region" description="Helical" evidence="1">
    <location>
        <begin position="102"/>
        <end position="126"/>
    </location>
</feature>
<keyword evidence="1" id="KW-1133">Transmembrane helix</keyword>
<organism evidence="2 3">
    <name type="scientific">Protofrankia coriariae</name>
    <dbReference type="NCBI Taxonomy" id="1562887"/>
    <lineage>
        <taxon>Bacteria</taxon>
        <taxon>Bacillati</taxon>
        <taxon>Actinomycetota</taxon>
        <taxon>Actinomycetes</taxon>
        <taxon>Frankiales</taxon>
        <taxon>Frankiaceae</taxon>
        <taxon>Protofrankia</taxon>
    </lineage>
</organism>
<dbReference type="Proteomes" id="UP000035425">
    <property type="component" value="Unassembled WGS sequence"/>
</dbReference>
<feature type="transmembrane region" description="Helical" evidence="1">
    <location>
        <begin position="51"/>
        <end position="74"/>
    </location>
</feature>
<proteinExistence type="predicted"/>
<evidence type="ECO:0000313" key="3">
    <source>
        <dbReference type="Proteomes" id="UP000035425"/>
    </source>
</evidence>
<dbReference type="RefSeq" id="WP_047223946.1">
    <property type="nucleotide sequence ID" value="NZ_JWIO01000028.1"/>
</dbReference>
<accession>A0ABR5F1Q9</accession>
<name>A0ABR5F1Q9_9ACTN</name>
<gene>
    <name evidence="2" type="ORF">FrCorBMG51_16490</name>
</gene>
<sequence>MSRVLDVVRIQLVHWPALLGYPLLALAAMPLLGWGTEVFPFTLGLGVTRRAFAAATALVVLGQALLLGLGLVAFDIVERLTGGWGREARIFGLDVLGHGNPLALWLVYSGPLVAVSAIGVLAGVVFQRWRHTGIYLAIFGSVALLAAVGVLGKTQNWWPSIGSFLGGQPSLTLFTAYPLMFALALGGAGWLVLRRATA</sequence>
<evidence type="ECO:0000256" key="1">
    <source>
        <dbReference type="SAM" id="Phobius"/>
    </source>
</evidence>
<dbReference type="EMBL" id="JWIO01000028">
    <property type="protein sequence ID" value="KLL10610.1"/>
    <property type="molecule type" value="Genomic_DNA"/>
</dbReference>